<feature type="compositionally biased region" description="Basic and acidic residues" evidence="1">
    <location>
        <begin position="52"/>
        <end position="73"/>
    </location>
</feature>
<dbReference type="AlphaFoldDB" id="A0AAV2FPG0"/>
<protein>
    <submittedName>
        <fullName evidence="2">Uncharacterized protein</fullName>
    </submittedName>
</protein>
<evidence type="ECO:0000256" key="1">
    <source>
        <dbReference type="SAM" id="MobiDB-lite"/>
    </source>
</evidence>
<feature type="region of interest" description="Disordered" evidence="1">
    <location>
        <begin position="52"/>
        <end position="74"/>
    </location>
</feature>
<evidence type="ECO:0000313" key="2">
    <source>
        <dbReference type="EMBL" id="CAL1400241.1"/>
    </source>
</evidence>
<name>A0AAV2FPG0_9ROSI</name>
<reference evidence="2 3" key="1">
    <citation type="submission" date="2024-04" db="EMBL/GenBank/DDBJ databases">
        <authorList>
            <person name="Fracassetti M."/>
        </authorList>
    </citation>
    <scope>NUCLEOTIDE SEQUENCE [LARGE SCALE GENOMIC DNA]</scope>
</reference>
<proteinExistence type="predicted"/>
<evidence type="ECO:0000313" key="3">
    <source>
        <dbReference type="Proteomes" id="UP001497516"/>
    </source>
</evidence>
<keyword evidence="3" id="KW-1185">Reference proteome</keyword>
<gene>
    <name evidence="2" type="ORF">LTRI10_LOCUS40382</name>
</gene>
<sequence length="117" mass="13287">MSSYMDFHPLPTPDLTLEEKVARACASYCLSSLEEKEEVEGAINDNCVEQDELTRESSHGEDAHEGCVDDFHTLPESNFEDQVTSMEEQENPFYDLAWHLALQTVLESMNGKEKEDV</sequence>
<dbReference type="Proteomes" id="UP001497516">
    <property type="component" value="Chromosome 7"/>
</dbReference>
<dbReference type="EMBL" id="OZ034820">
    <property type="protein sequence ID" value="CAL1400241.1"/>
    <property type="molecule type" value="Genomic_DNA"/>
</dbReference>
<accession>A0AAV2FPG0</accession>
<organism evidence="2 3">
    <name type="scientific">Linum trigynum</name>
    <dbReference type="NCBI Taxonomy" id="586398"/>
    <lineage>
        <taxon>Eukaryota</taxon>
        <taxon>Viridiplantae</taxon>
        <taxon>Streptophyta</taxon>
        <taxon>Embryophyta</taxon>
        <taxon>Tracheophyta</taxon>
        <taxon>Spermatophyta</taxon>
        <taxon>Magnoliopsida</taxon>
        <taxon>eudicotyledons</taxon>
        <taxon>Gunneridae</taxon>
        <taxon>Pentapetalae</taxon>
        <taxon>rosids</taxon>
        <taxon>fabids</taxon>
        <taxon>Malpighiales</taxon>
        <taxon>Linaceae</taxon>
        <taxon>Linum</taxon>
    </lineage>
</organism>